<comment type="caution">
    <text evidence="11">The sequence shown here is derived from an EMBL/GenBank/DDBJ whole genome shotgun (WGS) entry which is preliminary data.</text>
</comment>
<accession>A0A4V2SIV4</accession>
<dbReference type="Proteomes" id="UP000294841">
    <property type="component" value="Unassembled WGS sequence"/>
</dbReference>
<comment type="catalytic activity">
    <reaction evidence="8 9">
        <text>L-threonine + hydrogencarbonate + ATP = L-threonylcarbamoyladenylate + diphosphate + H2O</text>
        <dbReference type="Rhea" id="RHEA:36407"/>
        <dbReference type="ChEBI" id="CHEBI:15377"/>
        <dbReference type="ChEBI" id="CHEBI:17544"/>
        <dbReference type="ChEBI" id="CHEBI:30616"/>
        <dbReference type="ChEBI" id="CHEBI:33019"/>
        <dbReference type="ChEBI" id="CHEBI:57926"/>
        <dbReference type="ChEBI" id="CHEBI:73682"/>
        <dbReference type="EC" id="2.7.7.87"/>
    </reaction>
</comment>
<dbReference type="GO" id="GO:0006450">
    <property type="term" value="P:regulation of translational fidelity"/>
    <property type="evidence" value="ECO:0007669"/>
    <property type="project" value="TreeGrafter"/>
</dbReference>
<dbReference type="HAMAP" id="MF_01852">
    <property type="entry name" value="TsaC"/>
    <property type="match status" value="1"/>
</dbReference>
<proteinExistence type="inferred from homology"/>
<evidence type="ECO:0000256" key="4">
    <source>
        <dbReference type="ARBA" id="ARBA00022694"/>
    </source>
</evidence>
<organism evidence="11 12">
    <name type="scientific">Bisgaardia hudsonensis</name>
    <dbReference type="NCBI Taxonomy" id="109472"/>
    <lineage>
        <taxon>Bacteria</taxon>
        <taxon>Pseudomonadati</taxon>
        <taxon>Pseudomonadota</taxon>
        <taxon>Gammaproteobacteria</taxon>
        <taxon>Pasteurellales</taxon>
        <taxon>Pasteurellaceae</taxon>
        <taxon>Bisgaardia</taxon>
    </lineage>
</organism>
<dbReference type="Pfam" id="PF01300">
    <property type="entry name" value="Sua5_yciO_yrdC"/>
    <property type="match status" value="1"/>
</dbReference>
<dbReference type="EC" id="2.7.7.87" evidence="9"/>
<dbReference type="PANTHER" id="PTHR17490:SF18">
    <property type="entry name" value="THREONYLCARBAMOYL-AMP SYNTHASE"/>
    <property type="match status" value="1"/>
</dbReference>
<sequence length="185" mass="20884">MTMNIQQIVEKLKQDQVVAYPTEAVFGLGCNPLSESAVKNLLVLKKRPIEKGLIIIAPKLDYLIPFIDDRQFTEQHWQRLTQKYDRPMTWVVPAKNYIPKFLTGQFSTIAVRLCDHSAVKMLCEQTGFALTSTSANLTGLPPCKTAEQVLQQFGEDFPVLTAEVGKAKKTSEIRDILTNQIFRQG</sequence>
<name>A0A4V2SIV4_9PAST</name>
<comment type="function">
    <text evidence="9">Required for the formation of a threonylcarbamoyl group on adenosine at position 37 (t(6)A37) in tRNAs that read codons beginning with adenine. Catalyzes the conversion of L-threonine, HCO(3)(-)/CO(2) and ATP to give threonylcarbamoyl-AMP (TC-AMP) as the acyladenylate intermediate, with the release of diphosphate.</text>
</comment>
<dbReference type="PROSITE" id="PS51163">
    <property type="entry name" value="YRDC"/>
    <property type="match status" value="1"/>
</dbReference>
<dbReference type="GO" id="GO:0005737">
    <property type="term" value="C:cytoplasm"/>
    <property type="evidence" value="ECO:0007669"/>
    <property type="project" value="UniProtKB-SubCell"/>
</dbReference>
<dbReference type="InterPro" id="IPR023535">
    <property type="entry name" value="TC-AMP_synthase"/>
</dbReference>
<comment type="similarity">
    <text evidence="9">Belongs to the SUA5 family. TsaC subfamily.</text>
</comment>
<keyword evidence="3 9" id="KW-0808">Transferase</keyword>
<dbReference type="GO" id="GO:0002949">
    <property type="term" value="P:tRNA threonylcarbamoyladenosine modification"/>
    <property type="evidence" value="ECO:0007669"/>
    <property type="project" value="UniProtKB-UniRule"/>
</dbReference>
<dbReference type="EMBL" id="SLXI01000007">
    <property type="protein sequence ID" value="TCP11468.1"/>
    <property type="molecule type" value="Genomic_DNA"/>
</dbReference>
<evidence type="ECO:0000256" key="6">
    <source>
        <dbReference type="ARBA" id="ARBA00022741"/>
    </source>
</evidence>
<dbReference type="Gene3D" id="3.90.870.10">
    <property type="entry name" value="DHBP synthase"/>
    <property type="match status" value="1"/>
</dbReference>
<feature type="domain" description="YrdC-like" evidence="10">
    <location>
        <begin position="2"/>
        <end position="185"/>
    </location>
</feature>
<dbReference type="InterPro" id="IPR050156">
    <property type="entry name" value="TC-AMP_synthase_SUA5"/>
</dbReference>
<keyword evidence="7 9" id="KW-0067">ATP-binding</keyword>
<dbReference type="InterPro" id="IPR006070">
    <property type="entry name" value="Sua5-like_dom"/>
</dbReference>
<evidence type="ECO:0000259" key="10">
    <source>
        <dbReference type="PROSITE" id="PS51163"/>
    </source>
</evidence>
<dbReference type="InterPro" id="IPR017945">
    <property type="entry name" value="DHBP_synth_RibB-like_a/b_dom"/>
</dbReference>
<evidence type="ECO:0000256" key="9">
    <source>
        <dbReference type="HAMAP-Rule" id="MF_01852"/>
    </source>
</evidence>
<keyword evidence="4 9" id="KW-0819">tRNA processing</keyword>
<dbReference type="PANTHER" id="PTHR17490">
    <property type="entry name" value="SUA5"/>
    <property type="match status" value="1"/>
</dbReference>
<evidence type="ECO:0000256" key="3">
    <source>
        <dbReference type="ARBA" id="ARBA00022679"/>
    </source>
</evidence>
<evidence type="ECO:0000256" key="7">
    <source>
        <dbReference type="ARBA" id="ARBA00022840"/>
    </source>
</evidence>
<evidence type="ECO:0000256" key="5">
    <source>
        <dbReference type="ARBA" id="ARBA00022695"/>
    </source>
</evidence>
<dbReference type="GO" id="GO:0003725">
    <property type="term" value="F:double-stranded RNA binding"/>
    <property type="evidence" value="ECO:0007669"/>
    <property type="project" value="InterPro"/>
</dbReference>
<evidence type="ECO:0000256" key="2">
    <source>
        <dbReference type="ARBA" id="ARBA00022490"/>
    </source>
</evidence>
<comment type="subcellular location">
    <subcellularLocation>
        <location evidence="1 9">Cytoplasm</location>
    </subcellularLocation>
</comment>
<reference evidence="11 12" key="1">
    <citation type="submission" date="2019-03" db="EMBL/GenBank/DDBJ databases">
        <title>Genomic Encyclopedia of Type Strains, Phase IV (KMG-IV): sequencing the most valuable type-strain genomes for metagenomic binning, comparative biology and taxonomic classification.</title>
        <authorList>
            <person name="Goeker M."/>
        </authorList>
    </citation>
    <scope>NUCLEOTIDE SEQUENCE [LARGE SCALE GENOMIC DNA]</scope>
    <source>
        <strain evidence="11 12">DSM 28231</strain>
    </source>
</reference>
<gene>
    <name evidence="9" type="primary">tsaC</name>
    <name evidence="11" type="ORF">EV697_10719</name>
</gene>
<dbReference type="GO" id="GO:0061710">
    <property type="term" value="F:L-threonylcarbamoyladenylate synthase"/>
    <property type="evidence" value="ECO:0007669"/>
    <property type="project" value="UniProtKB-EC"/>
</dbReference>
<evidence type="ECO:0000256" key="8">
    <source>
        <dbReference type="ARBA" id="ARBA00048366"/>
    </source>
</evidence>
<keyword evidence="5 9" id="KW-0548">Nucleotidyltransferase</keyword>
<dbReference type="FunFam" id="3.90.870.10:FF:000004">
    <property type="entry name" value="Threonylcarbamoyl-AMP synthase"/>
    <property type="match status" value="1"/>
</dbReference>
<evidence type="ECO:0000313" key="11">
    <source>
        <dbReference type="EMBL" id="TCP11468.1"/>
    </source>
</evidence>
<evidence type="ECO:0000313" key="12">
    <source>
        <dbReference type="Proteomes" id="UP000294841"/>
    </source>
</evidence>
<evidence type="ECO:0000256" key="1">
    <source>
        <dbReference type="ARBA" id="ARBA00004496"/>
    </source>
</evidence>
<dbReference type="AlphaFoldDB" id="A0A4V2SIV4"/>
<protein>
    <recommendedName>
        <fullName evidence="9">Threonylcarbamoyl-AMP synthase</fullName>
        <shortName evidence="9">TC-AMP synthase</shortName>
        <ecNumber evidence="9">2.7.7.87</ecNumber>
    </recommendedName>
    <alternativeName>
        <fullName evidence="9">L-threonylcarbamoyladenylate synthase</fullName>
    </alternativeName>
    <alternativeName>
        <fullName evidence="9">t(6)A37 threonylcarbamoyladenosine biosynthesis protein TsaC</fullName>
    </alternativeName>
    <alternativeName>
        <fullName evidence="9">tRNA threonylcarbamoyladenosine biosynthesis protein TsaC</fullName>
    </alternativeName>
</protein>
<keyword evidence="2 9" id="KW-0963">Cytoplasm</keyword>
<keyword evidence="6 9" id="KW-0547">Nucleotide-binding</keyword>
<dbReference type="SUPFAM" id="SSF55821">
    <property type="entry name" value="YrdC/RibB"/>
    <property type="match status" value="1"/>
</dbReference>
<dbReference type="GO" id="GO:0005524">
    <property type="term" value="F:ATP binding"/>
    <property type="evidence" value="ECO:0007669"/>
    <property type="project" value="UniProtKB-UniRule"/>
</dbReference>
<keyword evidence="12" id="KW-1185">Reference proteome</keyword>
<dbReference type="GO" id="GO:0000049">
    <property type="term" value="F:tRNA binding"/>
    <property type="evidence" value="ECO:0007669"/>
    <property type="project" value="TreeGrafter"/>
</dbReference>